<keyword evidence="2" id="KW-1185">Reference proteome</keyword>
<accession>A0A345XVT9</accession>
<dbReference type="AlphaFoldDB" id="A0A345XVT9"/>
<reference evidence="1 2" key="1">
    <citation type="submission" date="2018-07" db="EMBL/GenBank/DDBJ databases">
        <title>Draft genome of the type strain Streptomyces armeniacus ATCC 15676.</title>
        <authorList>
            <person name="Labana P."/>
            <person name="Gosse J.T."/>
            <person name="Boddy C.N."/>
        </authorList>
    </citation>
    <scope>NUCLEOTIDE SEQUENCE [LARGE SCALE GENOMIC DNA]</scope>
    <source>
        <strain evidence="1 2">ATCC 15676</strain>
    </source>
</reference>
<name>A0A345XVT9_9ACTN</name>
<sequence length="60" mass="5875">MAPASGHTGATAGAWRGRLTDPAVPTAVLVLAVLLASFHSPTLTWAVTGGLAGFSLSGSV</sequence>
<dbReference type="KEGG" id="sarm:DVA86_27105"/>
<proteinExistence type="predicted"/>
<protein>
    <submittedName>
        <fullName evidence="1">Uncharacterized protein</fullName>
    </submittedName>
</protein>
<dbReference type="RefSeq" id="WP_208882145.1">
    <property type="nucleotide sequence ID" value="NZ_CP031320.1"/>
</dbReference>
<evidence type="ECO:0000313" key="2">
    <source>
        <dbReference type="Proteomes" id="UP000254425"/>
    </source>
</evidence>
<dbReference type="Proteomes" id="UP000254425">
    <property type="component" value="Chromosome"/>
</dbReference>
<organism evidence="1 2">
    <name type="scientific">Streptomyces armeniacus</name>
    <dbReference type="NCBI Taxonomy" id="83291"/>
    <lineage>
        <taxon>Bacteria</taxon>
        <taxon>Bacillati</taxon>
        <taxon>Actinomycetota</taxon>
        <taxon>Actinomycetes</taxon>
        <taxon>Kitasatosporales</taxon>
        <taxon>Streptomycetaceae</taxon>
        <taxon>Streptomyces</taxon>
    </lineage>
</organism>
<dbReference type="EMBL" id="CP031320">
    <property type="protein sequence ID" value="AXK35755.1"/>
    <property type="molecule type" value="Genomic_DNA"/>
</dbReference>
<gene>
    <name evidence="1" type="ORF">DVA86_27105</name>
</gene>
<evidence type="ECO:0000313" key="1">
    <source>
        <dbReference type="EMBL" id="AXK35755.1"/>
    </source>
</evidence>